<dbReference type="PhylomeDB" id="B3MUZ4"/>
<dbReference type="PRINTS" id="PR01078">
    <property type="entry name" value="AMINACHANNEL"/>
</dbReference>
<feature type="transmembrane region" description="Helical" evidence="13">
    <location>
        <begin position="473"/>
        <end position="501"/>
    </location>
</feature>
<name>B3MUZ4_DROAN</name>
<dbReference type="GO" id="GO:0035199">
    <property type="term" value="P:salt aversion"/>
    <property type="evidence" value="ECO:0007669"/>
    <property type="project" value="EnsemblMetazoa"/>
</dbReference>
<feature type="transmembrane region" description="Helical" evidence="13">
    <location>
        <begin position="119"/>
        <end position="142"/>
    </location>
</feature>
<evidence type="ECO:0000256" key="6">
    <source>
        <dbReference type="ARBA" id="ARBA00022989"/>
    </source>
</evidence>
<evidence type="ECO:0000256" key="1">
    <source>
        <dbReference type="ARBA" id="ARBA00004141"/>
    </source>
</evidence>
<dbReference type="GeneID" id="6504545"/>
<keyword evidence="6 13" id="KW-1133">Transmembrane helix</keyword>
<keyword evidence="7" id="KW-0915">Sodium</keyword>
<dbReference type="Gene3D" id="1.10.287.820">
    <property type="entry name" value="Acid-sensing ion channel domain"/>
    <property type="match status" value="1"/>
</dbReference>
<keyword evidence="9 13" id="KW-0472">Membrane</keyword>
<comment type="subcellular location">
    <subcellularLocation>
        <location evidence="1">Membrane</location>
        <topology evidence="1">Multi-pass membrane protein</topology>
    </subcellularLocation>
</comment>
<evidence type="ECO:0000256" key="9">
    <source>
        <dbReference type="ARBA" id="ARBA00023136"/>
    </source>
</evidence>
<keyword evidence="11 12" id="KW-0407">Ion channel</keyword>
<evidence type="ECO:0000256" key="4">
    <source>
        <dbReference type="ARBA" id="ARBA00022461"/>
    </source>
</evidence>
<proteinExistence type="inferred from homology"/>
<evidence type="ECO:0000256" key="3">
    <source>
        <dbReference type="ARBA" id="ARBA00022448"/>
    </source>
</evidence>
<dbReference type="OMA" id="RWHSRII"/>
<dbReference type="InParanoid" id="B3MUZ4"/>
<evidence type="ECO:0000313" key="15">
    <source>
        <dbReference type="Proteomes" id="UP000007801"/>
    </source>
</evidence>
<dbReference type="HOGENOM" id="CLU_024950_1_1_1"/>
<keyword evidence="8 12" id="KW-0406">Ion transport</keyword>
<dbReference type="GO" id="GO:0050914">
    <property type="term" value="P:sensory perception of salty taste"/>
    <property type="evidence" value="ECO:0007669"/>
    <property type="project" value="EnsemblMetazoa"/>
</dbReference>
<protein>
    <recommendedName>
        <fullName evidence="16">Pickpocket protein 11</fullName>
    </recommendedName>
</protein>
<evidence type="ECO:0000256" key="12">
    <source>
        <dbReference type="RuleBase" id="RU000679"/>
    </source>
</evidence>
<evidence type="ECO:0000256" key="11">
    <source>
        <dbReference type="ARBA" id="ARBA00023303"/>
    </source>
</evidence>
<dbReference type="GO" id="GO:0005886">
    <property type="term" value="C:plasma membrane"/>
    <property type="evidence" value="ECO:0007669"/>
    <property type="project" value="TreeGrafter"/>
</dbReference>
<sequence length="537" mass="62264">MSAPKTTEDTPPPLVYLVNFENYLKPKHSTKCQPLQRFEKPIGKVSRITRNLKRLKLIRWYYSASQRFGQLPLPKFLEFLRARNDDGLCKRKTGFEIYCEMASIHGFHIFVGAKTWQRILWWLLICTAVLLSLLIVTMSLSMSNERPTMRSITTMMKPSSEVPFPAITICAFEMFPLTRLRSKSKEWGVPPEMLWNLNFTSLQPLISKNISWKNVLEELATPMCNQIQRCEWDSPLRNCTDKLTALWTLDQRLCCSFNHQQQLFSSHLGLTLALNQGCPVPPTNNSFGYEVLVHDSYEIPTEMTSRLLVSSGSVAHIMVQPFVNRITPSLAQISVGMRGCYLQKEHSRLSSSVYSQINCLAESRSEEIHKSCDCVPPHYPSRSGWKVCDLEQLHCVRECENNEKFKEEQARWNCLPPCQFNRYEFQSDIQILKSMENLSNASQPNHRSQQVLLRVYYDSPMAEEIVLDVYENWLTFIGTFGGITGLFMGCSFVSVFELIFFSCVRPTCNWLTRQQIMWRRRRRQRVGQANEVVRRAN</sequence>
<evidence type="ECO:0000256" key="5">
    <source>
        <dbReference type="ARBA" id="ARBA00022692"/>
    </source>
</evidence>
<dbReference type="GO" id="GO:0060025">
    <property type="term" value="P:regulation of synaptic activity"/>
    <property type="evidence" value="ECO:0007669"/>
    <property type="project" value="EnsemblMetazoa"/>
</dbReference>
<evidence type="ECO:0000256" key="8">
    <source>
        <dbReference type="ARBA" id="ARBA00023065"/>
    </source>
</evidence>
<organism evidence="14 15">
    <name type="scientific">Drosophila ananassae</name>
    <name type="common">Fruit fly</name>
    <dbReference type="NCBI Taxonomy" id="7217"/>
    <lineage>
        <taxon>Eukaryota</taxon>
        <taxon>Metazoa</taxon>
        <taxon>Ecdysozoa</taxon>
        <taxon>Arthropoda</taxon>
        <taxon>Hexapoda</taxon>
        <taxon>Insecta</taxon>
        <taxon>Pterygota</taxon>
        <taxon>Neoptera</taxon>
        <taxon>Endopterygota</taxon>
        <taxon>Diptera</taxon>
        <taxon>Brachycera</taxon>
        <taxon>Muscomorpha</taxon>
        <taxon>Ephydroidea</taxon>
        <taxon>Drosophilidae</taxon>
        <taxon>Drosophila</taxon>
        <taxon>Sophophora</taxon>
    </lineage>
</organism>
<dbReference type="GO" id="GO:0009651">
    <property type="term" value="P:response to salt stress"/>
    <property type="evidence" value="ECO:0007669"/>
    <property type="project" value="EnsemblMetazoa"/>
</dbReference>
<dbReference type="FunCoup" id="B3MUZ4">
    <property type="interactions" value="5"/>
</dbReference>
<dbReference type="GO" id="GO:0015280">
    <property type="term" value="F:ligand-gated sodium channel activity"/>
    <property type="evidence" value="ECO:0007669"/>
    <property type="project" value="TreeGrafter"/>
</dbReference>
<dbReference type="EMBL" id="CH902624">
    <property type="protein sequence ID" value="EDV33059.1"/>
    <property type="molecule type" value="Genomic_DNA"/>
</dbReference>
<dbReference type="KEGG" id="dan:6504545"/>
<dbReference type="Pfam" id="PF00858">
    <property type="entry name" value="ASC"/>
    <property type="match status" value="1"/>
</dbReference>
<keyword evidence="5 12" id="KW-0812">Transmembrane</keyword>
<evidence type="ECO:0000313" key="14">
    <source>
        <dbReference type="EMBL" id="EDV33059.1"/>
    </source>
</evidence>
<dbReference type="GO" id="GO:0035002">
    <property type="term" value="P:liquid clearance, open tracheal system"/>
    <property type="evidence" value="ECO:0007669"/>
    <property type="project" value="EnsemblMetazoa"/>
</dbReference>
<reference evidence="14 15" key="1">
    <citation type="journal article" date="2007" name="Nature">
        <title>Evolution of genes and genomes on the Drosophila phylogeny.</title>
        <authorList>
            <consortium name="Drosophila 12 Genomes Consortium"/>
            <person name="Clark A.G."/>
            <person name="Eisen M.B."/>
            <person name="Smith D.R."/>
            <person name="Bergman C.M."/>
            <person name="Oliver B."/>
            <person name="Markow T.A."/>
            <person name="Kaufman T.C."/>
            <person name="Kellis M."/>
            <person name="Gelbart W."/>
            <person name="Iyer V.N."/>
            <person name="Pollard D.A."/>
            <person name="Sackton T.B."/>
            <person name="Larracuente A.M."/>
            <person name="Singh N.D."/>
            <person name="Abad J.P."/>
            <person name="Abt D.N."/>
            <person name="Adryan B."/>
            <person name="Aguade M."/>
            <person name="Akashi H."/>
            <person name="Anderson W.W."/>
            <person name="Aquadro C.F."/>
            <person name="Ardell D.H."/>
            <person name="Arguello R."/>
            <person name="Artieri C.G."/>
            <person name="Barbash D.A."/>
            <person name="Barker D."/>
            <person name="Barsanti P."/>
            <person name="Batterham P."/>
            <person name="Batzoglou S."/>
            <person name="Begun D."/>
            <person name="Bhutkar A."/>
            <person name="Blanco E."/>
            <person name="Bosak S.A."/>
            <person name="Bradley R.K."/>
            <person name="Brand A.D."/>
            <person name="Brent M.R."/>
            <person name="Brooks A.N."/>
            <person name="Brown R.H."/>
            <person name="Butlin R.K."/>
            <person name="Caggese C."/>
            <person name="Calvi B.R."/>
            <person name="Bernardo de Carvalho A."/>
            <person name="Caspi A."/>
            <person name="Castrezana S."/>
            <person name="Celniker S.E."/>
            <person name="Chang J.L."/>
            <person name="Chapple C."/>
            <person name="Chatterji S."/>
            <person name="Chinwalla A."/>
            <person name="Civetta A."/>
            <person name="Clifton S.W."/>
            <person name="Comeron J.M."/>
            <person name="Costello J.C."/>
            <person name="Coyne J.A."/>
            <person name="Daub J."/>
            <person name="David R.G."/>
            <person name="Delcher A.L."/>
            <person name="Delehaunty K."/>
            <person name="Do C.B."/>
            <person name="Ebling H."/>
            <person name="Edwards K."/>
            <person name="Eickbush T."/>
            <person name="Evans J.D."/>
            <person name="Filipski A."/>
            <person name="Findeiss S."/>
            <person name="Freyhult E."/>
            <person name="Fulton L."/>
            <person name="Fulton R."/>
            <person name="Garcia A.C."/>
            <person name="Gardiner A."/>
            <person name="Garfield D.A."/>
            <person name="Garvin B.E."/>
            <person name="Gibson G."/>
            <person name="Gilbert D."/>
            <person name="Gnerre S."/>
            <person name="Godfrey J."/>
            <person name="Good R."/>
            <person name="Gotea V."/>
            <person name="Gravely B."/>
            <person name="Greenberg A.J."/>
            <person name="Griffiths-Jones S."/>
            <person name="Gross S."/>
            <person name="Guigo R."/>
            <person name="Gustafson E.A."/>
            <person name="Haerty W."/>
            <person name="Hahn M.W."/>
            <person name="Halligan D.L."/>
            <person name="Halpern A.L."/>
            <person name="Halter G.M."/>
            <person name="Han M.V."/>
            <person name="Heger A."/>
            <person name="Hillier L."/>
            <person name="Hinrichs A.S."/>
            <person name="Holmes I."/>
            <person name="Hoskins R.A."/>
            <person name="Hubisz M.J."/>
            <person name="Hultmark D."/>
            <person name="Huntley M.A."/>
            <person name="Jaffe D.B."/>
            <person name="Jagadeeshan S."/>
            <person name="Jeck W.R."/>
            <person name="Johnson J."/>
            <person name="Jones C.D."/>
            <person name="Jordan W.C."/>
            <person name="Karpen G.H."/>
            <person name="Kataoka E."/>
            <person name="Keightley P.D."/>
            <person name="Kheradpour P."/>
            <person name="Kirkness E.F."/>
            <person name="Koerich L.B."/>
            <person name="Kristiansen K."/>
            <person name="Kudrna D."/>
            <person name="Kulathinal R.J."/>
            <person name="Kumar S."/>
            <person name="Kwok R."/>
            <person name="Lander E."/>
            <person name="Langley C.H."/>
            <person name="Lapoint R."/>
            <person name="Lazzaro B.P."/>
            <person name="Lee S.J."/>
            <person name="Levesque L."/>
            <person name="Li R."/>
            <person name="Lin C.F."/>
            <person name="Lin M.F."/>
            <person name="Lindblad-Toh K."/>
            <person name="Llopart A."/>
            <person name="Long M."/>
            <person name="Low L."/>
            <person name="Lozovsky E."/>
            <person name="Lu J."/>
            <person name="Luo M."/>
            <person name="Machado C.A."/>
            <person name="Makalowski W."/>
            <person name="Marzo M."/>
            <person name="Matsuda M."/>
            <person name="Matzkin L."/>
            <person name="McAllister B."/>
            <person name="McBride C.S."/>
            <person name="McKernan B."/>
            <person name="McKernan K."/>
            <person name="Mendez-Lago M."/>
            <person name="Minx P."/>
            <person name="Mollenhauer M.U."/>
            <person name="Montooth K."/>
            <person name="Mount S.M."/>
            <person name="Mu X."/>
            <person name="Myers E."/>
            <person name="Negre B."/>
            <person name="Newfeld S."/>
            <person name="Nielsen R."/>
            <person name="Noor M.A."/>
            <person name="O'Grady P."/>
            <person name="Pachter L."/>
            <person name="Papaceit M."/>
            <person name="Parisi M.J."/>
            <person name="Parisi M."/>
            <person name="Parts L."/>
            <person name="Pedersen J.S."/>
            <person name="Pesole G."/>
            <person name="Phillippy A.M."/>
            <person name="Ponting C.P."/>
            <person name="Pop M."/>
            <person name="Porcelli D."/>
            <person name="Powell J.R."/>
            <person name="Prohaska S."/>
            <person name="Pruitt K."/>
            <person name="Puig M."/>
            <person name="Quesneville H."/>
            <person name="Ram K.R."/>
            <person name="Rand D."/>
            <person name="Rasmussen M.D."/>
            <person name="Reed L.K."/>
            <person name="Reenan R."/>
            <person name="Reily A."/>
            <person name="Remington K.A."/>
            <person name="Rieger T.T."/>
            <person name="Ritchie M.G."/>
            <person name="Robin C."/>
            <person name="Rogers Y.H."/>
            <person name="Rohde C."/>
            <person name="Rozas J."/>
            <person name="Rubenfield M.J."/>
            <person name="Ruiz A."/>
            <person name="Russo S."/>
            <person name="Salzberg S.L."/>
            <person name="Sanchez-Gracia A."/>
            <person name="Saranga D.J."/>
            <person name="Sato H."/>
            <person name="Schaeffer S.W."/>
            <person name="Schatz M.C."/>
            <person name="Schlenke T."/>
            <person name="Schwartz R."/>
            <person name="Segarra C."/>
            <person name="Singh R.S."/>
            <person name="Sirot L."/>
            <person name="Sirota M."/>
            <person name="Sisneros N.B."/>
            <person name="Smith C.D."/>
            <person name="Smith T.F."/>
            <person name="Spieth J."/>
            <person name="Stage D.E."/>
            <person name="Stark A."/>
            <person name="Stephan W."/>
            <person name="Strausberg R.L."/>
            <person name="Strempel S."/>
            <person name="Sturgill D."/>
            <person name="Sutton G."/>
            <person name="Sutton G.G."/>
            <person name="Tao W."/>
            <person name="Teichmann S."/>
            <person name="Tobari Y.N."/>
            <person name="Tomimura Y."/>
            <person name="Tsolas J.M."/>
            <person name="Valente V.L."/>
            <person name="Venter E."/>
            <person name="Venter J.C."/>
            <person name="Vicario S."/>
            <person name="Vieira F.G."/>
            <person name="Vilella A.J."/>
            <person name="Villasante A."/>
            <person name="Walenz B."/>
            <person name="Wang J."/>
            <person name="Wasserman M."/>
            <person name="Watts T."/>
            <person name="Wilson D."/>
            <person name="Wilson R.K."/>
            <person name="Wing R.A."/>
            <person name="Wolfner M.F."/>
            <person name="Wong A."/>
            <person name="Wong G.K."/>
            <person name="Wu C.I."/>
            <person name="Wu G."/>
            <person name="Yamamoto D."/>
            <person name="Yang H.P."/>
            <person name="Yang S.P."/>
            <person name="Yorke J.A."/>
            <person name="Yoshida K."/>
            <person name="Zdobnov E."/>
            <person name="Zhang P."/>
            <person name="Zhang Y."/>
            <person name="Zimin A.V."/>
            <person name="Baldwin J."/>
            <person name="Abdouelleil A."/>
            <person name="Abdulkadir J."/>
            <person name="Abebe A."/>
            <person name="Abera B."/>
            <person name="Abreu J."/>
            <person name="Acer S.C."/>
            <person name="Aftuck L."/>
            <person name="Alexander A."/>
            <person name="An P."/>
            <person name="Anderson E."/>
            <person name="Anderson S."/>
            <person name="Arachi H."/>
            <person name="Azer M."/>
            <person name="Bachantsang P."/>
            <person name="Barry A."/>
            <person name="Bayul T."/>
            <person name="Berlin A."/>
            <person name="Bessette D."/>
            <person name="Bloom T."/>
            <person name="Blye J."/>
            <person name="Boguslavskiy L."/>
            <person name="Bonnet C."/>
            <person name="Boukhgalter B."/>
            <person name="Bourzgui I."/>
            <person name="Brown A."/>
            <person name="Cahill P."/>
            <person name="Channer S."/>
            <person name="Cheshatsang Y."/>
            <person name="Chuda L."/>
            <person name="Citroen M."/>
            <person name="Collymore A."/>
            <person name="Cooke P."/>
            <person name="Costello M."/>
            <person name="D'Aco K."/>
            <person name="Daza R."/>
            <person name="De Haan G."/>
            <person name="DeGray S."/>
            <person name="DeMaso C."/>
            <person name="Dhargay N."/>
            <person name="Dooley K."/>
            <person name="Dooley E."/>
            <person name="Doricent M."/>
            <person name="Dorje P."/>
            <person name="Dorjee K."/>
            <person name="Dupes A."/>
            <person name="Elong R."/>
            <person name="Falk J."/>
            <person name="Farina A."/>
            <person name="Faro S."/>
            <person name="Ferguson D."/>
            <person name="Fisher S."/>
            <person name="Foley C.D."/>
            <person name="Franke A."/>
            <person name="Friedrich D."/>
            <person name="Gadbois L."/>
            <person name="Gearin G."/>
            <person name="Gearin C.R."/>
            <person name="Giannoukos G."/>
            <person name="Goode T."/>
            <person name="Graham J."/>
            <person name="Grandbois E."/>
            <person name="Grewal S."/>
            <person name="Gyaltsen K."/>
            <person name="Hafez N."/>
            <person name="Hagos B."/>
            <person name="Hall J."/>
            <person name="Henson C."/>
            <person name="Hollinger A."/>
            <person name="Honan T."/>
            <person name="Huard M.D."/>
            <person name="Hughes L."/>
            <person name="Hurhula B."/>
            <person name="Husby M.E."/>
            <person name="Kamat A."/>
            <person name="Kanga B."/>
            <person name="Kashin S."/>
            <person name="Khazanovich D."/>
            <person name="Kisner P."/>
            <person name="Lance K."/>
            <person name="Lara M."/>
            <person name="Lee W."/>
            <person name="Lennon N."/>
            <person name="Letendre F."/>
            <person name="LeVine R."/>
            <person name="Lipovsky A."/>
            <person name="Liu X."/>
            <person name="Liu J."/>
            <person name="Liu S."/>
            <person name="Lokyitsang T."/>
            <person name="Lokyitsang Y."/>
            <person name="Lubonja R."/>
            <person name="Lui A."/>
            <person name="MacDonald P."/>
            <person name="Magnisalis V."/>
            <person name="Maru K."/>
            <person name="Matthews C."/>
            <person name="McCusker W."/>
            <person name="McDonough S."/>
            <person name="Mehta T."/>
            <person name="Meldrim J."/>
            <person name="Meneus L."/>
            <person name="Mihai O."/>
            <person name="Mihalev A."/>
            <person name="Mihova T."/>
            <person name="Mittelman R."/>
            <person name="Mlenga V."/>
            <person name="Montmayeur A."/>
            <person name="Mulrain L."/>
            <person name="Navidi A."/>
            <person name="Naylor J."/>
            <person name="Negash T."/>
            <person name="Nguyen T."/>
            <person name="Nguyen N."/>
            <person name="Nicol R."/>
            <person name="Norbu C."/>
            <person name="Norbu N."/>
            <person name="Novod N."/>
            <person name="O'Neill B."/>
            <person name="Osman S."/>
            <person name="Markiewicz E."/>
            <person name="Oyono O.L."/>
            <person name="Patti C."/>
            <person name="Phunkhang P."/>
            <person name="Pierre F."/>
            <person name="Priest M."/>
            <person name="Raghuraman S."/>
            <person name="Rege F."/>
            <person name="Reyes R."/>
            <person name="Rise C."/>
            <person name="Rogov P."/>
            <person name="Ross K."/>
            <person name="Ryan E."/>
            <person name="Settipalli S."/>
            <person name="Shea T."/>
            <person name="Sherpa N."/>
            <person name="Shi L."/>
            <person name="Shih D."/>
            <person name="Sparrow T."/>
            <person name="Spaulding J."/>
            <person name="Stalker J."/>
            <person name="Stange-Thomann N."/>
            <person name="Stavropoulos S."/>
            <person name="Stone C."/>
            <person name="Strader C."/>
            <person name="Tesfaye S."/>
            <person name="Thomson T."/>
            <person name="Thoulutsang Y."/>
            <person name="Thoulutsang D."/>
            <person name="Topham K."/>
            <person name="Topping I."/>
            <person name="Tsamla T."/>
            <person name="Vassiliev H."/>
            <person name="Vo A."/>
            <person name="Wangchuk T."/>
            <person name="Wangdi T."/>
            <person name="Weiand M."/>
            <person name="Wilkinson J."/>
            <person name="Wilson A."/>
            <person name="Yadav S."/>
            <person name="Young G."/>
            <person name="Yu Q."/>
            <person name="Zembek L."/>
            <person name="Zhong D."/>
            <person name="Zimmer A."/>
            <person name="Zwirko Z."/>
            <person name="Jaffe D.B."/>
            <person name="Alvarez P."/>
            <person name="Brockman W."/>
            <person name="Butler J."/>
            <person name="Chin C."/>
            <person name="Gnerre S."/>
            <person name="Grabherr M."/>
            <person name="Kleber M."/>
            <person name="Mauceli E."/>
            <person name="MacCallum I."/>
        </authorList>
    </citation>
    <scope>NUCLEOTIDE SEQUENCE [LARGE SCALE GENOMIC DNA]</scope>
    <source>
        <strain evidence="15">Tucson 14024-0371.13</strain>
    </source>
</reference>
<keyword evidence="10 12" id="KW-0739">Sodium transport</keyword>
<dbReference type="eggNOG" id="KOG4294">
    <property type="taxonomic scope" value="Eukaryota"/>
</dbReference>
<evidence type="ECO:0008006" key="16">
    <source>
        <dbReference type="Google" id="ProtNLM"/>
    </source>
</evidence>
<dbReference type="Gene3D" id="1.10.287.770">
    <property type="entry name" value="YojJ-like"/>
    <property type="match status" value="1"/>
</dbReference>
<gene>
    <name evidence="14" type="primary">Dana\GF21875</name>
    <name evidence="14" type="synonym">dana_GLEANR_580</name>
    <name evidence="14" type="ORF">GF21875</name>
</gene>
<dbReference type="AlphaFoldDB" id="B3MUZ4"/>
<keyword evidence="4 12" id="KW-0894">Sodium channel</keyword>
<dbReference type="OrthoDB" id="6502088at2759"/>
<evidence type="ECO:0000256" key="13">
    <source>
        <dbReference type="SAM" id="Phobius"/>
    </source>
</evidence>
<evidence type="ECO:0000256" key="2">
    <source>
        <dbReference type="ARBA" id="ARBA00007193"/>
    </source>
</evidence>
<dbReference type="InterPro" id="IPR001873">
    <property type="entry name" value="ENaC"/>
</dbReference>
<evidence type="ECO:0000256" key="10">
    <source>
        <dbReference type="ARBA" id="ARBA00023201"/>
    </source>
</evidence>
<keyword evidence="3 12" id="KW-0813">Transport</keyword>
<dbReference type="PANTHER" id="PTHR11690">
    <property type="entry name" value="AMILORIDE-SENSITIVE SODIUM CHANNEL-RELATED"/>
    <property type="match status" value="1"/>
</dbReference>
<keyword evidence="15" id="KW-1185">Reference proteome</keyword>
<accession>B3MUZ4</accession>
<dbReference type="PANTHER" id="PTHR11690:SF237">
    <property type="entry name" value="PICKPOCKET 16-RELATED"/>
    <property type="match status" value="1"/>
</dbReference>
<dbReference type="Proteomes" id="UP000007801">
    <property type="component" value="Unassembled WGS sequence"/>
</dbReference>
<evidence type="ECO:0000256" key="7">
    <source>
        <dbReference type="ARBA" id="ARBA00023053"/>
    </source>
</evidence>
<comment type="similarity">
    <text evidence="2 12">Belongs to the amiloride-sensitive sodium channel (TC 1.A.6) family.</text>
</comment>